<gene>
    <name evidence="2" type="ORF">GEV02_08135</name>
</gene>
<accession>A0A6A7MZE4</accession>
<dbReference type="InterPro" id="IPR037401">
    <property type="entry name" value="SnoaL-like"/>
</dbReference>
<keyword evidence="3" id="KW-1185">Reference proteome</keyword>
<name>A0A6A7MZE4_9BURK</name>
<proteinExistence type="predicted"/>
<evidence type="ECO:0000313" key="2">
    <source>
        <dbReference type="EMBL" id="MQA38115.1"/>
    </source>
</evidence>
<sequence>MTTPSHIATQYLAVWNERDAAARRALVARAFALDASYLDPMMRGAGHDGIDAMIAGAQGQFPGYRFELDGTPDGHNDVVRFSWTLAVPGSAPVAHGTDVAELGADGRLTRVTGFLNAP</sequence>
<dbReference type="SUPFAM" id="SSF54427">
    <property type="entry name" value="NTF2-like"/>
    <property type="match status" value="1"/>
</dbReference>
<dbReference type="Pfam" id="PF12680">
    <property type="entry name" value="SnoaL_2"/>
    <property type="match status" value="1"/>
</dbReference>
<protein>
    <submittedName>
        <fullName evidence="2">Nuclear transport factor 2 family protein</fullName>
    </submittedName>
</protein>
<dbReference type="Proteomes" id="UP000440498">
    <property type="component" value="Unassembled WGS sequence"/>
</dbReference>
<dbReference type="AlphaFoldDB" id="A0A6A7MZE4"/>
<evidence type="ECO:0000313" key="3">
    <source>
        <dbReference type="Proteomes" id="UP000440498"/>
    </source>
</evidence>
<dbReference type="Gene3D" id="3.10.450.50">
    <property type="match status" value="1"/>
</dbReference>
<dbReference type="RefSeq" id="WP_070267730.1">
    <property type="nucleotide sequence ID" value="NZ_WHUG01000003.1"/>
</dbReference>
<evidence type="ECO:0000259" key="1">
    <source>
        <dbReference type="Pfam" id="PF12680"/>
    </source>
</evidence>
<feature type="domain" description="SnoaL-like" evidence="1">
    <location>
        <begin position="9"/>
        <end position="111"/>
    </location>
</feature>
<dbReference type="EMBL" id="WHUG01000003">
    <property type="protein sequence ID" value="MQA38115.1"/>
    <property type="molecule type" value="Genomic_DNA"/>
</dbReference>
<dbReference type="InterPro" id="IPR032710">
    <property type="entry name" value="NTF2-like_dom_sf"/>
</dbReference>
<comment type="caution">
    <text evidence="2">The sequence shown here is derived from an EMBL/GenBank/DDBJ whole genome shotgun (WGS) entry which is preliminary data.</text>
</comment>
<organism evidence="2 3">
    <name type="scientific">Rugamonas aquatica</name>
    <dbReference type="NCBI Taxonomy" id="2743357"/>
    <lineage>
        <taxon>Bacteria</taxon>
        <taxon>Pseudomonadati</taxon>
        <taxon>Pseudomonadota</taxon>
        <taxon>Betaproteobacteria</taxon>
        <taxon>Burkholderiales</taxon>
        <taxon>Oxalobacteraceae</taxon>
        <taxon>Telluria group</taxon>
        <taxon>Rugamonas</taxon>
    </lineage>
</organism>
<reference evidence="2 3" key="1">
    <citation type="submission" date="2019-10" db="EMBL/GenBank/DDBJ databases">
        <title>Two novel species isolated from a subtropical stream in China.</title>
        <authorList>
            <person name="Lu H."/>
        </authorList>
    </citation>
    <scope>NUCLEOTIDE SEQUENCE [LARGE SCALE GENOMIC DNA]</scope>
    <source>
        <strain evidence="2 3">FT29W</strain>
    </source>
</reference>